<dbReference type="Gramene" id="EOX94016">
    <property type="protein sequence ID" value="EOX94016"/>
    <property type="gene ID" value="TCM_003057"/>
</dbReference>
<dbReference type="HOGENOM" id="CLU_1181943_0_0_1"/>
<dbReference type="AlphaFoldDB" id="A0A061DPJ8"/>
<protein>
    <submittedName>
        <fullName evidence="1">Uncharacterized protein</fullName>
    </submittedName>
</protein>
<keyword evidence="2" id="KW-1185">Reference proteome</keyword>
<proteinExistence type="predicted"/>
<dbReference type="InParanoid" id="A0A061DPJ8"/>
<organism evidence="1 2">
    <name type="scientific">Theobroma cacao</name>
    <name type="common">Cacao</name>
    <name type="synonym">Cocoa</name>
    <dbReference type="NCBI Taxonomy" id="3641"/>
    <lineage>
        <taxon>Eukaryota</taxon>
        <taxon>Viridiplantae</taxon>
        <taxon>Streptophyta</taxon>
        <taxon>Embryophyta</taxon>
        <taxon>Tracheophyta</taxon>
        <taxon>Spermatophyta</taxon>
        <taxon>Magnoliopsida</taxon>
        <taxon>eudicotyledons</taxon>
        <taxon>Gunneridae</taxon>
        <taxon>Pentapetalae</taxon>
        <taxon>rosids</taxon>
        <taxon>malvids</taxon>
        <taxon>Malvales</taxon>
        <taxon>Malvaceae</taxon>
        <taxon>Byttnerioideae</taxon>
        <taxon>Theobroma</taxon>
    </lineage>
</organism>
<evidence type="ECO:0000313" key="1">
    <source>
        <dbReference type="EMBL" id="EOX94016.1"/>
    </source>
</evidence>
<dbReference type="Proteomes" id="UP000026915">
    <property type="component" value="Chromosome 1"/>
</dbReference>
<gene>
    <name evidence="1" type="ORF">TCM_003057</name>
</gene>
<accession>A0A061DPJ8</accession>
<evidence type="ECO:0000313" key="2">
    <source>
        <dbReference type="Proteomes" id="UP000026915"/>
    </source>
</evidence>
<reference evidence="1 2" key="1">
    <citation type="journal article" date="2013" name="Genome Biol.">
        <title>The genome sequence of the most widely cultivated cacao type and its use to identify candidate genes regulating pod color.</title>
        <authorList>
            <person name="Motamayor J.C."/>
            <person name="Mockaitis K."/>
            <person name="Schmutz J."/>
            <person name="Haiminen N."/>
            <person name="Iii D.L."/>
            <person name="Cornejo O."/>
            <person name="Findley S.D."/>
            <person name="Zheng P."/>
            <person name="Utro F."/>
            <person name="Royaert S."/>
            <person name="Saski C."/>
            <person name="Jenkins J."/>
            <person name="Podicheti R."/>
            <person name="Zhao M."/>
            <person name="Scheffler B.E."/>
            <person name="Stack J.C."/>
            <person name="Feltus F.A."/>
            <person name="Mustiga G.M."/>
            <person name="Amores F."/>
            <person name="Phillips W."/>
            <person name="Marelli J.P."/>
            <person name="May G.D."/>
            <person name="Shapiro H."/>
            <person name="Ma J."/>
            <person name="Bustamante C.D."/>
            <person name="Schnell R.J."/>
            <person name="Main D."/>
            <person name="Gilbert D."/>
            <person name="Parida L."/>
            <person name="Kuhn D.N."/>
        </authorList>
    </citation>
    <scope>NUCLEOTIDE SEQUENCE [LARGE SCALE GENOMIC DNA]</scope>
    <source>
        <strain evidence="2">cv. Matina 1-6</strain>
    </source>
</reference>
<sequence length="226" mass="25538">MHIIRPSHFIIFSKFSNICVKELREFDSFPIPKGIKVFYFVICKLNNITSTMSVISEEFKEYDDLDNLLVVPREKWAFKVSINTHLLGSGNDSYLLKSNSPLYSKRQRLPTDDELSDPELMEERDNHGNLTHATITLNHLEVLPSHIVLMSYWAVLHLTMMGSVDAEEDHVLEANAVIDVVVGGERDLHSVEVEGDHVFKANVVVEAVAGGDRNLALVEAKRDHVS</sequence>
<dbReference type="EMBL" id="CM001879">
    <property type="protein sequence ID" value="EOX94016.1"/>
    <property type="molecule type" value="Genomic_DNA"/>
</dbReference>
<name>A0A061DPJ8_THECC</name>